<organism evidence="1 2">
    <name type="scientific">Erythrobacter crassostreae</name>
    <dbReference type="NCBI Taxonomy" id="2828328"/>
    <lineage>
        <taxon>Bacteria</taxon>
        <taxon>Pseudomonadati</taxon>
        <taxon>Pseudomonadota</taxon>
        <taxon>Alphaproteobacteria</taxon>
        <taxon>Sphingomonadales</taxon>
        <taxon>Erythrobacteraceae</taxon>
        <taxon>Erythrobacter/Porphyrobacter group</taxon>
        <taxon>Erythrobacter</taxon>
    </lineage>
</organism>
<accession>A0A9X1F798</accession>
<dbReference type="EMBL" id="JAGSPC010000002">
    <property type="protein sequence ID" value="MBV7260090.1"/>
    <property type="molecule type" value="Genomic_DNA"/>
</dbReference>
<name>A0A9X1F798_9SPHN</name>
<dbReference type="Proteomes" id="UP001138681">
    <property type="component" value="Unassembled WGS sequence"/>
</dbReference>
<evidence type="ECO:0000313" key="1">
    <source>
        <dbReference type="EMBL" id="MBV7260090.1"/>
    </source>
</evidence>
<sequence length="54" mass="5834">MRPIFVGLIFGPLIGVMIDNIPLGLPIGLGLGALYEVLTGYDKDGDMEEDDKQL</sequence>
<dbReference type="RefSeq" id="WP_218405473.1">
    <property type="nucleotide sequence ID" value="NZ_JAGSPC010000002.1"/>
</dbReference>
<keyword evidence="2" id="KW-1185">Reference proteome</keyword>
<evidence type="ECO:0000313" key="2">
    <source>
        <dbReference type="Proteomes" id="UP001138681"/>
    </source>
</evidence>
<reference evidence="1" key="1">
    <citation type="submission" date="2021-04" db="EMBL/GenBank/DDBJ databases">
        <authorList>
            <person name="Pira H."/>
            <person name="Risdian C."/>
            <person name="Wink J."/>
        </authorList>
    </citation>
    <scope>NUCLEOTIDE SEQUENCE</scope>
    <source>
        <strain evidence="1">WH158</strain>
    </source>
</reference>
<gene>
    <name evidence="1" type="ORF">KCG46_10970</name>
</gene>
<proteinExistence type="predicted"/>
<protein>
    <recommendedName>
        <fullName evidence="3">Glycine zipper family protein</fullName>
    </recommendedName>
</protein>
<comment type="caution">
    <text evidence="1">The sequence shown here is derived from an EMBL/GenBank/DDBJ whole genome shotgun (WGS) entry which is preliminary data.</text>
</comment>
<dbReference type="AlphaFoldDB" id="A0A9X1F798"/>
<evidence type="ECO:0008006" key="3">
    <source>
        <dbReference type="Google" id="ProtNLM"/>
    </source>
</evidence>